<evidence type="ECO:0008006" key="4">
    <source>
        <dbReference type="Google" id="ProtNLM"/>
    </source>
</evidence>
<accession>A0A9R1VR22</accession>
<protein>
    <recommendedName>
        <fullName evidence="4">Reverse transcriptase domain-containing protein</fullName>
    </recommendedName>
</protein>
<feature type="compositionally biased region" description="Basic and acidic residues" evidence="1">
    <location>
        <begin position="98"/>
        <end position="113"/>
    </location>
</feature>
<comment type="caution">
    <text evidence="2">The sequence shown here is derived from an EMBL/GenBank/DDBJ whole genome shotgun (WGS) entry which is preliminary data.</text>
</comment>
<reference evidence="2 3" key="1">
    <citation type="journal article" date="2017" name="Nat. Commun.">
        <title>Genome assembly with in vitro proximity ligation data and whole-genome triplication in lettuce.</title>
        <authorList>
            <person name="Reyes-Chin-Wo S."/>
            <person name="Wang Z."/>
            <person name="Yang X."/>
            <person name="Kozik A."/>
            <person name="Arikit S."/>
            <person name="Song C."/>
            <person name="Xia L."/>
            <person name="Froenicke L."/>
            <person name="Lavelle D.O."/>
            <person name="Truco M.J."/>
            <person name="Xia R."/>
            <person name="Zhu S."/>
            <person name="Xu C."/>
            <person name="Xu H."/>
            <person name="Xu X."/>
            <person name="Cox K."/>
            <person name="Korf I."/>
            <person name="Meyers B.C."/>
            <person name="Michelmore R.W."/>
        </authorList>
    </citation>
    <scope>NUCLEOTIDE SEQUENCE [LARGE SCALE GENOMIC DNA]</scope>
    <source>
        <strain evidence="3">cv. Salinas</strain>
        <tissue evidence="2">Seedlings</tissue>
    </source>
</reference>
<dbReference type="EMBL" id="NBSK02000004">
    <property type="protein sequence ID" value="KAJ0212137.1"/>
    <property type="molecule type" value="Genomic_DNA"/>
</dbReference>
<sequence>MAHINAITTNEQIFNPMTPIQNEDPSVDKLVFLAHFILLDMEEDHKVPLILGRPFINIVCAIMDRLLDGIEGDEDISSSEGTNSACLDKQLQYGETNQDNKKESLEKQENTKA</sequence>
<feature type="region of interest" description="Disordered" evidence="1">
    <location>
        <begin position="72"/>
        <end position="113"/>
    </location>
</feature>
<evidence type="ECO:0000313" key="3">
    <source>
        <dbReference type="Proteomes" id="UP000235145"/>
    </source>
</evidence>
<dbReference type="Proteomes" id="UP000235145">
    <property type="component" value="Unassembled WGS sequence"/>
</dbReference>
<evidence type="ECO:0000313" key="2">
    <source>
        <dbReference type="EMBL" id="KAJ0212137.1"/>
    </source>
</evidence>
<name>A0A9R1VR22_LACSA</name>
<organism evidence="2 3">
    <name type="scientific">Lactuca sativa</name>
    <name type="common">Garden lettuce</name>
    <dbReference type="NCBI Taxonomy" id="4236"/>
    <lineage>
        <taxon>Eukaryota</taxon>
        <taxon>Viridiplantae</taxon>
        <taxon>Streptophyta</taxon>
        <taxon>Embryophyta</taxon>
        <taxon>Tracheophyta</taxon>
        <taxon>Spermatophyta</taxon>
        <taxon>Magnoliopsida</taxon>
        <taxon>eudicotyledons</taxon>
        <taxon>Gunneridae</taxon>
        <taxon>Pentapetalae</taxon>
        <taxon>asterids</taxon>
        <taxon>campanulids</taxon>
        <taxon>Asterales</taxon>
        <taxon>Asteraceae</taxon>
        <taxon>Cichorioideae</taxon>
        <taxon>Cichorieae</taxon>
        <taxon>Lactucinae</taxon>
        <taxon>Lactuca</taxon>
    </lineage>
</organism>
<gene>
    <name evidence="2" type="ORF">LSAT_V11C400205890</name>
</gene>
<keyword evidence="3" id="KW-1185">Reference proteome</keyword>
<dbReference type="AlphaFoldDB" id="A0A9R1VR22"/>
<proteinExistence type="predicted"/>
<evidence type="ECO:0000256" key="1">
    <source>
        <dbReference type="SAM" id="MobiDB-lite"/>
    </source>
</evidence>